<gene>
    <name evidence="2" type="ORF">MMF94_35645</name>
</gene>
<dbReference type="InterPro" id="IPR013022">
    <property type="entry name" value="Xyl_isomerase-like_TIM-brl"/>
</dbReference>
<dbReference type="PANTHER" id="PTHR12110:SF21">
    <property type="entry name" value="XYLOSE ISOMERASE-LIKE TIM BARREL DOMAIN-CONTAINING PROTEIN"/>
    <property type="match status" value="1"/>
</dbReference>
<dbReference type="Proteomes" id="UP001299970">
    <property type="component" value="Unassembled WGS sequence"/>
</dbReference>
<organism evidence="2 3">
    <name type="scientific">Pseudonocardia alaniniphila</name>
    <dbReference type="NCBI Taxonomy" id="75291"/>
    <lineage>
        <taxon>Bacteria</taxon>
        <taxon>Bacillati</taxon>
        <taxon>Actinomycetota</taxon>
        <taxon>Actinomycetes</taxon>
        <taxon>Pseudonocardiales</taxon>
        <taxon>Pseudonocardiaceae</taxon>
        <taxon>Pseudonocardia</taxon>
    </lineage>
</organism>
<sequence length="331" mass="36065">MKLGAYTACLHDRPLTEALGVLRDLELDGAEINSGGFLPAPHLPIAAVRSSHDAREEYLGQFAAAGIELTVLNCNGNPLHPDPEVRDKHGQDVLDAIELAALLGVRRVVTMSGLPAADPQGQLPSWTVLPWDSAYLDARDHQWNDVAVPYWRTVQARAADADVIVCVEMHPHNLVYNPATMVRLAEEIHATHVGAEMDPSHLFWQGIDPIAALGALGGLVQNAAAKDTRINEHAKINGVLDDRFGRVRPDEPGAVSLGGRYTLSRWPTSSSWDFVAVGRGHDVAFWSDFLAALGKIDPDMAVNIEHEDQELDRLDGLRFAARVLLTASDRD</sequence>
<dbReference type="SUPFAM" id="SSF51658">
    <property type="entry name" value="Xylose isomerase-like"/>
    <property type="match status" value="1"/>
</dbReference>
<keyword evidence="2" id="KW-0413">Isomerase</keyword>
<evidence type="ECO:0000259" key="1">
    <source>
        <dbReference type="Pfam" id="PF01261"/>
    </source>
</evidence>
<feature type="domain" description="Xylose isomerase-like TIM barrel" evidence="1">
    <location>
        <begin position="46"/>
        <end position="319"/>
    </location>
</feature>
<dbReference type="RefSeq" id="WP_241041872.1">
    <property type="nucleotide sequence ID" value="NZ_BAAAJF010000069.1"/>
</dbReference>
<evidence type="ECO:0000313" key="2">
    <source>
        <dbReference type="EMBL" id="MCH6171067.1"/>
    </source>
</evidence>
<evidence type="ECO:0000313" key="3">
    <source>
        <dbReference type="Proteomes" id="UP001299970"/>
    </source>
</evidence>
<dbReference type="EMBL" id="JAKXMK010000039">
    <property type="protein sequence ID" value="MCH6171067.1"/>
    <property type="molecule type" value="Genomic_DNA"/>
</dbReference>
<name>A0ABS9TRB6_9PSEU</name>
<comment type="caution">
    <text evidence="2">The sequence shown here is derived from an EMBL/GenBank/DDBJ whole genome shotgun (WGS) entry which is preliminary data.</text>
</comment>
<dbReference type="InterPro" id="IPR050312">
    <property type="entry name" value="IolE/XylAMocC-like"/>
</dbReference>
<accession>A0ABS9TRB6</accession>
<dbReference type="InterPro" id="IPR036237">
    <property type="entry name" value="Xyl_isomerase-like_sf"/>
</dbReference>
<dbReference type="GO" id="GO:0016853">
    <property type="term" value="F:isomerase activity"/>
    <property type="evidence" value="ECO:0007669"/>
    <property type="project" value="UniProtKB-KW"/>
</dbReference>
<dbReference type="Pfam" id="PF01261">
    <property type="entry name" value="AP_endonuc_2"/>
    <property type="match status" value="1"/>
</dbReference>
<dbReference type="Gene3D" id="3.20.20.150">
    <property type="entry name" value="Divalent-metal-dependent TIM barrel enzymes"/>
    <property type="match status" value="1"/>
</dbReference>
<keyword evidence="3" id="KW-1185">Reference proteome</keyword>
<protein>
    <submittedName>
        <fullName evidence="2">Sugar phosphate isomerase/epimerase</fullName>
    </submittedName>
</protein>
<reference evidence="2 3" key="1">
    <citation type="submission" date="2022-03" db="EMBL/GenBank/DDBJ databases">
        <title>Pseudonocardia alaer sp. nov., a novel actinomycete isolated from reed forest soil.</title>
        <authorList>
            <person name="Wang L."/>
        </authorList>
    </citation>
    <scope>NUCLEOTIDE SEQUENCE [LARGE SCALE GENOMIC DNA]</scope>
    <source>
        <strain evidence="2 3">Y-16303</strain>
    </source>
</reference>
<dbReference type="PANTHER" id="PTHR12110">
    <property type="entry name" value="HYDROXYPYRUVATE ISOMERASE"/>
    <property type="match status" value="1"/>
</dbReference>
<proteinExistence type="predicted"/>